<evidence type="ECO:0000259" key="4">
    <source>
        <dbReference type="PROSITE" id="PS50042"/>
    </source>
</evidence>
<protein>
    <submittedName>
        <fullName evidence="6">CRP-like protein Clp</fullName>
    </submittedName>
</protein>
<feature type="domain" description="Cyclic nucleotide-binding" evidence="4">
    <location>
        <begin position="15"/>
        <end position="119"/>
    </location>
</feature>
<dbReference type="GO" id="GO:0003700">
    <property type="term" value="F:DNA-binding transcription factor activity"/>
    <property type="evidence" value="ECO:0007669"/>
    <property type="project" value="TreeGrafter"/>
</dbReference>
<keyword evidence="2" id="KW-0238">DNA-binding</keyword>
<dbReference type="InterPro" id="IPR018490">
    <property type="entry name" value="cNMP-bd_dom_sf"/>
</dbReference>
<dbReference type="SMART" id="SM00100">
    <property type="entry name" value="cNMP"/>
    <property type="match status" value="1"/>
</dbReference>
<keyword evidence="1" id="KW-0805">Transcription regulation</keyword>
<comment type="caution">
    <text evidence="6">The sequence shown here is derived from an EMBL/GenBank/DDBJ whole genome shotgun (WGS) entry which is preliminary data.</text>
</comment>
<dbReference type="RefSeq" id="WP_079410121.1">
    <property type="nucleotide sequence ID" value="NZ_MZGW01000001.1"/>
</dbReference>
<evidence type="ECO:0000256" key="2">
    <source>
        <dbReference type="ARBA" id="ARBA00023125"/>
    </source>
</evidence>
<gene>
    <name evidence="6" type="primary">clp</name>
    <name evidence="6" type="ORF">CLOTH_00900</name>
</gene>
<dbReference type="SUPFAM" id="SSF51206">
    <property type="entry name" value="cAMP-binding domain-like"/>
    <property type="match status" value="1"/>
</dbReference>
<dbReference type="OrthoDB" id="3176638at2"/>
<reference evidence="6 7" key="1">
    <citation type="submission" date="2017-03" db="EMBL/GenBank/DDBJ databases">
        <title>Genome sequence of Clostridium thermoalcaliphilum DSM 7309.</title>
        <authorList>
            <person name="Poehlein A."/>
            <person name="Daniel R."/>
        </authorList>
    </citation>
    <scope>NUCLEOTIDE SEQUENCE [LARGE SCALE GENOMIC DNA]</scope>
    <source>
        <strain evidence="6 7">DSM 7309</strain>
    </source>
</reference>
<dbReference type="InterPro" id="IPR000595">
    <property type="entry name" value="cNMP-bd_dom"/>
</dbReference>
<dbReference type="STRING" id="29349.CLOTH_00900"/>
<evidence type="ECO:0000256" key="1">
    <source>
        <dbReference type="ARBA" id="ARBA00023015"/>
    </source>
</evidence>
<dbReference type="PANTHER" id="PTHR24567:SF58">
    <property type="entry name" value="CYCLIC AMP-BINDING REGULATORY PROTEIN"/>
    <property type="match status" value="1"/>
</dbReference>
<dbReference type="PROSITE" id="PS51063">
    <property type="entry name" value="HTH_CRP_2"/>
    <property type="match status" value="1"/>
</dbReference>
<evidence type="ECO:0000259" key="5">
    <source>
        <dbReference type="PROSITE" id="PS51063"/>
    </source>
</evidence>
<dbReference type="GO" id="GO:0005829">
    <property type="term" value="C:cytosol"/>
    <property type="evidence" value="ECO:0007669"/>
    <property type="project" value="TreeGrafter"/>
</dbReference>
<dbReference type="Pfam" id="PF00027">
    <property type="entry name" value="cNMP_binding"/>
    <property type="match status" value="1"/>
</dbReference>
<dbReference type="PANTHER" id="PTHR24567">
    <property type="entry name" value="CRP FAMILY TRANSCRIPTIONAL REGULATORY PROTEIN"/>
    <property type="match status" value="1"/>
</dbReference>
<dbReference type="GO" id="GO:0003677">
    <property type="term" value="F:DNA binding"/>
    <property type="evidence" value="ECO:0007669"/>
    <property type="project" value="UniProtKB-KW"/>
</dbReference>
<dbReference type="Gene3D" id="2.60.120.10">
    <property type="entry name" value="Jelly Rolls"/>
    <property type="match status" value="1"/>
</dbReference>
<evidence type="ECO:0000256" key="3">
    <source>
        <dbReference type="ARBA" id="ARBA00023163"/>
    </source>
</evidence>
<keyword evidence="7" id="KW-1185">Reference proteome</keyword>
<sequence>MTTKQYIDILKATPLFSDFSKYHLEILLEGSNNIKKYKKKSIIYEQGDKCNTLDVIIEGIVSVEKIDENGNVLVIYEFGAGHILGSNLIFAQSNKYPMTILSKTNCTILSIQKDIILNLCQTNKSFLLEYIKLISDITVAIGTKLNSITLKTIRQHIIEFLNYEYKKQRTYKIKLYMTKKEWAERLGVQRPSLSRELIKMKQENIIDYDKNTISIIDTSIIS</sequence>
<proteinExistence type="predicted"/>
<dbReference type="InterPro" id="IPR036390">
    <property type="entry name" value="WH_DNA-bd_sf"/>
</dbReference>
<evidence type="ECO:0000313" key="7">
    <source>
        <dbReference type="Proteomes" id="UP000190140"/>
    </source>
</evidence>
<dbReference type="PROSITE" id="PS50042">
    <property type="entry name" value="CNMP_BINDING_3"/>
    <property type="match status" value="1"/>
</dbReference>
<dbReference type="EMBL" id="MZGW01000001">
    <property type="protein sequence ID" value="OPJ56808.1"/>
    <property type="molecule type" value="Genomic_DNA"/>
</dbReference>
<dbReference type="InterPro" id="IPR050397">
    <property type="entry name" value="Env_Response_Regulators"/>
</dbReference>
<dbReference type="CDD" id="cd00038">
    <property type="entry name" value="CAP_ED"/>
    <property type="match status" value="1"/>
</dbReference>
<evidence type="ECO:0000313" key="6">
    <source>
        <dbReference type="EMBL" id="OPJ56808.1"/>
    </source>
</evidence>
<dbReference type="AlphaFoldDB" id="A0A1V4I9X8"/>
<dbReference type="InterPro" id="IPR012318">
    <property type="entry name" value="HTH_CRP"/>
</dbReference>
<name>A0A1V4I9X8_9FIRM</name>
<dbReference type="Pfam" id="PF13545">
    <property type="entry name" value="HTH_Crp_2"/>
    <property type="match status" value="1"/>
</dbReference>
<accession>A0A1V4I9X8</accession>
<dbReference type="SUPFAM" id="SSF46785">
    <property type="entry name" value="Winged helix' DNA-binding domain"/>
    <property type="match status" value="1"/>
</dbReference>
<organism evidence="6 7">
    <name type="scientific">Alkalithermobacter paradoxus</name>
    <dbReference type="NCBI Taxonomy" id="29349"/>
    <lineage>
        <taxon>Bacteria</taxon>
        <taxon>Bacillati</taxon>
        <taxon>Bacillota</taxon>
        <taxon>Clostridia</taxon>
        <taxon>Peptostreptococcales</taxon>
        <taxon>Tepidibacteraceae</taxon>
        <taxon>Alkalithermobacter</taxon>
    </lineage>
</organism>
<feature type="domain" description="HTH crp-type" evidence="5">
    <location>
        <begin position="151"/>
        <end position="219"/>
    </location>
</feature>
<keyword evidence="3" id="KW-0804">Transcription</keyword>
<dbReference type="Proteomes" id="UP000190140">
    <property type="component" value="Unassembled WGS sequence"/>
</dbReference>
<dbReference type="InterPro" id="IPR014710">
    <property type="entry name" value="RmlC-like_jellyroll"/>
</dbReference>